<dbReference type="RefSeq" id="WP_109670471.1">
    <property type="nucleotide sequence ID" value="NZ_QGGH01000011.1"/>
</dbReference>
<dbReference type="GeneID" id="61054907"/>
<dbReference type="AlphaFoldDB" id="A0A8E2WAT7"/>
<dbReference type="Proteomes" id="UP000245631">
    <property type="component" value="Unassembled WGS sequence"/>
</dbReference>
<dbReference type="EMBL" id="QGGH01000011">
    <property type="protein sequence ID" value="PWJ88410.1"/>
    <property type="molecule type" value="Genomic_DNA"/>
</dbReference>
<dbReference type="Pfam" id="PF13392">
    <property type="entry name" value="HNH_3"/>
    <property type="match status" value="1"/>
</dbReference>
<sequence length="173" mass="18878">MDDILEIPLTKGMFAIIDAVDLPLIVGSKWRASQCGSKWYAVSTRNGRSVYLHRLIFVAKPGILVDHRDNDGLNNRRSNLRRANKSLNGANSGLSRRNKSGIKGVVWDASRGKWKADITVFGKTHSLGRYVEKEDAAKAYAEAARAAHGAFANPVGGLDDSRTICLFVPGRGV</sequence>
<dbReference type="InterPro" id="IPR003615">
    <property type="entry name" value="HNH_nuc"/>
</dbReference>
<gene>
    <name evidence="2" type="ORF">C8D77_111133</name>
</gene>
<dbReference type="SUPFAM" id="SSF54171">
    <property type="entry name" value="DNA-binding domain"/>
    <property type="match status" value="1"/>
</dbReference>
<dbReference type="GO" id="GO:0003677">
    <property type="term" value="F:DNA binding"/>
    <property type="evidence" value="ECO:0007669"/>
    <property type="project" value="InterPro"/>
</dbReference>
<protein>
    <submittedName>
        <fullName evidence="2">AP2 domain-containing protein</fullName>
    </submittedName>
</protein>
<reference evidence="2 3" key="1">
    <citation type="submission" date="2018-05" db="EMBL/GenBank/DDBJ databases">
        <title>Genomic Encyclopedia of Type Strains, Phase IV (KMG-IV): sequencing the most valuable type-strain genomes for metagenomic binning, comparative biology and taxonomic classification.</title>
        <authorList>
            <person name="Goeker M."/>
        </authorList>
    </citation>
    <scope>NUCLEOTIDE SEQUENCE [LARGE SCALE GENOMIC DNA]</scope>
    <source>
        <strain evidence="2 3">DSM 2626</strain>
    </source>
</reference>
<evidence type="ECO:0000313" key="3">
    <source>
        <dbReference type="Proteomes" id="UP000245631"/>
    </source>
</evidence>
<dbReference type="InterPro" id="IPR036955">
    <property type="entry name" value="AP2/ERF_dom_sf"/>
</dbReference>
<dbReference type="GO" id="GO:0003700">
    <property type="term" value="F:DNA-binding transcription factor activity"/>
    <property type="evidence" value="ECO:0007669"/>
    <property type="project" value="InterPro"/>
</dbReference>
<feature type="domain" description="HNH nuclease" evidence="1">
    <location>
        <begin position="50"/>
        <end position="89"/>
    </location>
</feature>
<organism evidence="2 3">
    <name type="scientific">Rhizobium loti</name>
    <name type="common">Mesorhizobium loti</name>
    <dbReference type="NCBI Taxonomy" id="381"/>
    <lineage>
        <taxon>Bacteria</taxon>
        <taxon>Pseudomonadati</taxon>
        <taxon>Pseudomonadota</taxon>
        <taxon>Alphaproteobacteria</taxon>
        <taxon>Hyphomicrobiales</taxon>
        <taxon>Phyllobacteriaceae</taxon>
        <taxon>Mesorhizobium</taxon>
    </lineage>
</organism>
<name>A0A8E2WAT7_RHILI</name>
<evidence type="ECO:0000313" key="2">
    <source>
        <dbReference type="EMBL" id="PWJ88410.1"/>
    </source>
</evidence>
<dbReference type="InterPro" id="IPR016177">
    <property type="entry name" value="DNA-bd_dom_sf"/>
</dbReference>
<proteinExistence type="predicted"/>
<comment type="caution">
    <text evidence="2">The sequence shown here is derived from an EMBL/GenBank/DDBJ whole genome shotgun (WGS) entry which is preliminary data.</text>
</comment>
<dbReference type="InterPro" id="IPR044925">
    <property type="entry name" value="His-Me_finger_sf"/>
</dbReference>
<evidence type="ECO:0000259" key="1">
    <source>
        <dbReference type="Pfam" id="PF13392"/>
    </source>
</evidence>
<dbReference type="Gene3D" id="3.90.75.20">
    <property type="match status" value="1"/>
</dbReference>
<dbReference type="Gene3D" id="3.30.730.10">
    <property type="entry name" value="AP2/ERF domain"/>
    <property type="match status" value="1"/>
</dbReference>
<accession>A0A8E2WAT7</accession>
<dbReference type="SUPFAM" id="SSF54060">
    <property type="entry name" value="His-Me finger endonucleases"/>
    <property type="match status" value="1"/>
</dbReference>